<accession>A0A1T4X8Q1</accession>
<dbReference type="Gene3D" id="2.10.70.10">
    <property type="entry name" value="Complement Module, domain 1"/>
    <property type="match status" value="1"/>
</dbReference>
<protein>
    <submittedName>
        <fullName evidence="1">Hemin uptake protein hemP</fullName>
    </submittedName>
</protein>
<dbReference type="Pfam" id="PF10636">
    <property type="entry name" value="hemP"/>
    <property type="match status" value="1"/>
</dbReference>
<reference evidence="1 2" key="1">
    <citation type="submission" date="2017-02" db="EMBL/GenBank/DDBJ databases">
        <authorList>
            <person name="Peterson S.W."/>
        </authorList>
    </citation>
    <scope>NUCLEOTIDE SEQUENCE [LARGE SCALE GENOMIC DNA]</scope>
    <source>
        <strain evidence="1 2">ATCC 49788</strain>
    </source>
</reference>
<dbReference type="RefSeq" id="WP_078923117.1">
    <property type="nucleotide sequence ID" value="NZ_FUYB01000014.1"/>
</dbReference>
<dbReference type="OrthoDB" id="5625305at2"/>
<evidence type="ECO:0000313" key="1">
    <source>
        <dbReference type="EMBL" id="SKA85983.1"/>
    </source>
</evidence>
<organism evidence="1 2">
    <name type="scientific">Thiothrix eikelboomii</name>
    <dbReference type="NCBI Taxonomy" id="92487"/>
    <lineage>
        <taxon>Bacteria</taxon>
        <taxon>Pseudomonadati</taxon>
        <taxon>Pseudomonadota</taxon>
        <taxon>Gammaproteobacteria</taxon>
        <taxon>Thiotrichales</taxon>
        <taxon>Thiotrichaceae</taxon>
        <taxon>Thiothrix</taxon>
    </lineage>
</organism>
<dbReference type="AlphaFoldDB" id="A0A1T4X8Q1"/>
<dbReference type="STRING" id="92487.SAMN02745130_02661"/>
<gene>
    <name evidence="1" type="ORF">SAMN02745130_02661</name>
</gene>
<dbReference type="InterPro" id="IPR019600">
    <property type="entry name" value="Hemin_uptake_protein_HemP"/>
</dbReference>
<keyword evidence="2" id="KW-1185">Reference proteome</keyword>
<dbReference type="Proteomes" id="UP000190460">
    <property type="component" value="Unassembled WGS sequence"/>
</dbReference>
<evidence type="ECO:0000313" key="2">
    <source>
        <dbReference type="Proteomes" id="UP000190460"/>
    </source>
</evidence>
<name>A0A1T4X8Q1_9GAMM</name>
<proteinExistence type="predicted"/>
<sequence length="65" mass="7395">MQCLDLRRINVEEWMQGCKKVIIQHGSRPYVLTITRRGKLILTAADTPLTRLPSKPINSGNHEPV</sequence>
<dbReference type="EMBL" id="FUYB01000014">
    <property type="protein sequence ID" value="SKA85983.1"/>
    <property type="molecule type" value="Genomic_DNA"/>
</dbReference>